<protein>
    <submittedName>
        <fullName evidence="2">Uncharacterized protein</fullName>
    </submittedName>
</protein>
<evidence type="ECO:0000313" key="3">
    <source>
        <dbReference type="Proteomes" id="UP001500920"/>
    </source>
</evidence>
<name>A0ABP7ELD9_9STAP</name>
<evidence type="ECO:0000256" key="1">
    <source>
        <dbReference type="SAM" id="Phobius"/>
    </source>
</evidence>
<gene>
    <name evidence="2" type="ORF">GCM10022378_08690</name>
</gene>
<organism evidence="2 3">
    <name type="scientific">Salinicoccus jeotgali</name>
    <dbReference type="NCBI Taxonomy" id="381634"/>
    <lineage>
        <taxon>Bacteria</taxon>
        <taxon>Bacillati</taxon>
        <taxon>Bacillota</taxon>
        <taxon>Bacilli</taxon>
        <taxon>Bacillales</taxon>
        <taxon>Staphylococcaceae</taxon>
        <taxon>Salinicoccus</taxon>
    </lineage>
</organism>
<keyword evidence="1" id="KW-1133">Transmembrane helix</keyword>
<reference evidence="3" key="1">
    <citation type="journal article" date="2019" name="Int. J. Syst. Evol. Microbiol.">
        <title>The Global Catalogue of Microorganisms (GCM) 10K type strain sequencing project: providing services to taxonomists for standard genome sequencing and annotation.</title>
        <authorList>
            <consortium name="The Broad Institute Genomics Platform"/>
            <consortium name="The Broad Institute Genome Sequencing Center for Infectious Disease"/>
            <person name="Wu L."/>
            <person name="Ma J."/>
        </authorList>
    </citation>
    <scope>NUCLEOTIDE SEQUENCE [LARGE SCALE GENOMIC DNA]</scope>
    <source>
        <strain evidence="3">JCM 16981</strain>
    </source>
</reference>
<comment type="caution">
    <text evidence="2">The sequence shown here is derived from an EMBL/GenBank/DDBJ whole genome shotgun (WGS) entry which is preliminary data.</text>
</comment>
<evidence type="ECO:0000313" key="2">
    <source>
        <dbReference type="EMBL" id="GAA3720842.1"/>
    </source>
</evidence>
<feature type="transmembrane region" description="Helical" evidence="1">
    <location>
        <begin position="34"/>
        <end position="54"/>
    </location>
</feature>
<dbReference type="RefSeq" id="WP_344701784.1">
    <property type="nucleotide sequence ID" value="NZ_BAABCK010000017.1"/>
</dbReference>
<keyword evidence="1" id="KW-0812">Transmembrane</keyword>
<accession>A0ABP7ELD9</accession>
<dbReference type="Proteomes" id="UP001500920">
    <property type="component" value="Unassembled WGS sequence"/>
</dbReference>
<proteinExistence type="predicted"/>
<keyword evidence="1" id="KW-0472">Membrane</keyword>
<feature type="transmembrane region" description="Helical" evidence="1">
    <location>
        <begin position="6"/>
        <end position="27"/>
    </location>
</feature>
<dbReference type="EMBL" id="BAABCK010000017">
    <property type="protein sequence ID" value="GAA3720842.1"/>
    <property type="molecule type" value="Genomic_DNA"/>
</dbReference>
<keyword evidence="3" id="KW-1185">Reference proteome</keyword>
<sequence length="74" mass="8450">MREWNITAIVLGLTWVIASYSVIRIILASSPGAFSVVFVVSIIILPPILISTLFENILKYDFFNKDYKSDRKNK</sequence>